<keyword evidence="4" id="KW-1185">Reference proteome</keyword>
<dbReference type="SMART" id="SM00854">
    <property type="entry name" value="PGA_cap"/>
    <property type="match status" value="1"/>
</dbReference>
<dbReference type="Proteomes" id="UP001156669">
    <property type="component" value="Unassembled WGS sequence"/>
</dbReference>
<dbReference type="PANTHER" id="PTHR33393:SF11">
    <property type="entry name" value="POLYGLUTAMINE SYNTHESIS ACCESSORY PROTEIN RV0574C-RELATED"/>
    <property type="match status" value="1"/>
</dbReference>
<sequence>MKIIFVGDICTDTYSKNDLEKFKNTKLYHFLNDYEGKVIGNLEAPLLSEVIRENKNKYSLINQSNLFDFYSFCDYFNLANNHILDQGKEGLDETIESLVNRNKKFFGAGGNLHQSREPQIIENNGKRVGVLSYCCISSNSESYANNSTGGPSPLIYEYVKEDIEGIRHLVDHIVVLPHWGKENEFFPTYDQASIARKIIELGADVIIGAHTHTIQAFETYKDKLIYYSLGNFLFNNFMVNDIDKYYQGKYNKEGLLVELDFSHDKVVAREHYVKLDDNMIPEFVDLKDLSTPVLSNNDYTARALSDFEFEKLESNLNLSLKFNGQSMQVINESPLIGQSYKPRIESLRVKIKRYMIYFIKKALR</sequence>
<feature type="domain" description="Capsule synthesis protein CapA" evidence="2">
    <location>
        <begin position="2"/>
        <end position="236"/>
    </location>
</feature>
<name>A0ABQ5Y4A5_9VIBR</name>
<dbReference type="CDD" id="cd07381">
    <property type="entry name" value="MPP_CapA"/>
    <property type="match status" value="1"/>
</dbReference>
<dbReference type="RefSeq" id="WP_045399325.1">
    <property type="nucleotide sequence ID" value="NZ_BBLD01000021.1"/>
</dbReference>
<dbReference type="InterPro" id="IPR052169">
    <property type="entry name" value="CW_Biosynth-Accessory"/>
</dbReference>
<evidence type="ECO:0000259" key="2">
    <source>
        <dbReference type="SMART" id="SM00854"/>
    </source>
</evidence>
<reference evidence="4" key="1">
    <citation type="journal article" date="2019" name="Int. J. Syst. Evol. Microbiol.">
        <title>The Global Catalogue of Microorganisms (GCM) 10K type strain sequencing project: providing services to taxonomists for standard genome sequencing and annotation.</title>
        <authorList>
            <consortium name="The Broad Institute Genomics Platform"/>
            <consortium name="The Broad Institute Genome Sequencing Center for Infectious Disease"/>
            <person name="Wu L."/>
            <person name="Ma J."/>
        </authorList>
    </citation>
    <scope>NUCLEOTIDE SEQUENCE [LARGE SCALE GENOMIC DNA]</scope>
    <source>
        <strain evidence="4">NBRC 110633</strain>
    </source>
</reference>
<dbReference type="SUPFAM" id="SSF56300">
    <property type="entry name" value="Metallo-dependent phosphatases"/>
    <property type="match status" value="1"/>
</dbReference>
<dbReference type="InterPro" id="IPR019079">
    <property type="entry name" value="Capsule_synth_CapA"/>
</dbReference>
<comment type="similarity">
    <text evidence="1">Belongs to the CapA family.</text>
</comment>
<accession>A0ABQ5Y4A5</accession>
<comment type="caution">
    <text evidence="3">The sequence shown here is derived from an EMBL/GenBank/DDBJ whole genome shotgun (WGS) entry which is preliminary data.</text>
</comment>
<dbReference type="PANTHER" id="PTHR33393">
    <property type="entry name" value="POLYGLUTAMINE SYNTHESIS ACCESSORY PROTEIN RV0574C-RELATED"/>
    <property type="match status" value="1"/>
</dbReference>
<dbReference type="Gene3D" id="3.60.21.10">
    <property type="match status" value="1"/>
</dbReference>
<evidence type="ECO:0000256" key="1">
    <source>
        <dbReference type="ARBA" id="ARBA00005662"/>
    </source>
</evidence>
<evidence type="ECO:0000313" key="4">
    <source>
        <dbReference type="Proteomes" id="UP001156669"/>
    </source>
</evidence>
<dbReference type="Pfam" id="PF09587">
    <property type="entry name" value="PGA_cap"/>
    <property type="match status" value="1"/>
</dbReference>
<evidence type="ECO:0000313" key="3">
    <source>
        <dbReference type="EMBL" id="GLR04708.1"/>
    </source>
</evidence>
<dbReference type="InterPro" id="IPR029052">
    <property type="entry name" value="Metallo-depent_PP-like"/>
</dbReference>
<protein>
    <recommendedName>
        <fullName evidence="2">Capsule synthesis protein CapA domain-containing protein</fullName>
    </recommendedName>
</protein>
<proteinExistence type="inferred from homology"/>
<gene>
    <name evidence="3" type="ORF">GCM10007906_22960</name>
</gene>
<organism evidence="3 4">
    <name type="scientific">Vibrio hyugaensis</name>
    <dbReference type="NCBI Taxonomy" id="1534743"/>
    <lineage>
        <taxon>Bacteria</taxon>
        <taxon>Pseudomonadati</taxon>
        <taxon>Pseudomonadota</taxon>
        <taxon>Gammaproteobacteria</taxon>
        <taxon>Vibrionales</taxon>
        <taxon>Vibrionaceae</taxon>
        <taxon>Vibrio</taxon>
    </lineage>
</organism>
<dbReference type="EMBL" id="BSOE01000046">
    <property type="protein sequence ID" value="GLR04708.1"/>
    <property type="molecule type" value="Genomic_DNA"/>
</dbReference>